<comment type="caution">
    <text evidence="1">The sequence shown here is derived from an EMBL/GenBank/DDBJ whole genome shotgun (WGS) entry which is preliminary data.</text>
</comment>
<protein>
    <submittedName>
        <fullName evidence="1">Uncharacterized protein</fullName>
    </submittedName>
</protein>
<reference evidence="1" key="1">
    <citation type="submission" date="2021-02" db="EMBL/GenBank/DDBJ databases">
        <authorList>
            <person name="Nowell W R."/>
        </authorList>
    </citation>
    <scope>NUCLEOTIDE SEQUENCE</scope>
</reference>
<feature type="non-terminal residue" evidence="1">
    <location>
        <position position="17"/>
    </location>
</feature>
<accession>A0A816B4X7</accession>
<sequence length="17" mass="1946">MSRAVRLPTFRANLNAE</sequence>
<keyword evidence="2" id="KW-1185">Reference proteome</keyword>
<evidence type="ECO:0000313" key="2">
    <source>
        <dbReference type="Proteomes" id="UP000663828"/>
    </source>
</evidence>
<dbReference type="EMBL" id="CAJNOR010006826">
    <property type="protein sequence ID" value="CAF1604287.1"/>
    <property type="molecule type" value="Genomic_DNA"/>
</dbReference>
<gene>
    <name evidence="1" type="ORF">XAT740_LOCUS48089</name>
</gene>
<proteinExistence type="predicted"/>
<dbReference type="Proteomes" id="UP000663828">
    <property type="component" value="Unassembled WGS sequence"/>
</dbReference>
<dbReference type="AlphaFoldDB" id="A0A816B4X7"/>
<evidence type="ECO:0000313" key="1">
    <source>
        <dbReference type="EMBL" id="CAF1604287.1"/>
    </source>
</evidence>
<name>A0A816B4X7_ADIRI</name>
<organism evidence="1 2">
    <name type="scientific">Adineta ricciae</name>
    <name type="common">Rotifer</name>
    <dbReference type="NCBI Taxonomy" id="249248"/>
    <lineage>
        <taxon>Eukaryota</taxon>
        <taxon>Metazoa</taxon>
        <taxon>Spiralia</taxon>
        <taxon>Gnathifera</taxon>
        <taxon>Rotifera</taxon>
        <taxon>Eurotatoria</taxon>
        <taxon>Bdelloidea</taxon>
        <taxon>Adinetida</taxon>
        <taxon>Adinetidae</taxon>
        <taxon>Adineta</taxon>
    </lineage>
</organism>